<keyword evidence="1" id="KW-0472">Membrane</keyword>
<feature type="transmembrane region" description="Helical" evidence="1">
    <location>
        <begin position="7"/>
        <end position="25"/>
    </location>
</feature>
<gene>
    <name evidence="2" type="ORF">SISSUDRAFT_1033537</name>
</gene>
<dbReference type="AlphaFoldDB" id="A0A166D7I6"/>
<evidence type="ECO:0000313" key="3">
    <source>
        <dbReference type="Proteomes" id="UP000076798"/>
    </source>
</evidence>
<sequence length="188" mass="21481">MACSLRMIASVITTFILFCMFLGYLQEEANESTEYMQRRASGLNLHSKSSTIFPHPAPPCVNQSQVHILAVPKMEKYEAHVYVPKKLSPQHPHALNASPKRGTMRARNERMPLFGKVVKVSIVLNPVGCRYLRRRMTSFLTRMVCLKMRTRVWIWIASAFLHRVRVLVDLALGLVICSATRWEVSNVP</sequence>
<keyword evidence="1" id="KW-1133">Transmembrane helix</keyword>
<organism evidence="2 3">
    <name type="scientific">Sistotremastrum suecicum HHB10207 ss-3</name>
    <dbReference type="NCBI Taxonomy" id="1314776"/>
    <lineage>
        <taxon>Eukaryota</taxon>
        <taxon>Fungi</taxon>
        <taxon>Dikarya</taxon>
        <taxon>Basidiomycota</taxon>
        <taxon>Agaricomycotina</taxon>
        <taxon>Agaricomycetes</taxon>
        <taxon>Sistotremastrales</taxon>
        <taxon>Sistotremastraceae</taxon>
        <taxon>Sistotremastrum</taxon>
    </lineage>
</organism>
<proteinExistence type="predicted"/>
<keyword evidence="1" id="KW-0812">Transmembrane</keyword>
<keyword evidence="3" id="KW-1185">Reference proteome</keyword>
<name>A0A166D7I6_9AGAM</name>
<protein>
    <submittedName>
        <fullName evidence="2">Uncharacterized protein</fullName>
    </submittedName>
</protein>
<reference evidence="2 3" key="1">
    <citation type="journal article" date="2016" name="Mol. Biol. Evol.">
        <title>Comparative Genomics of Early-Diverging Mushroom-Forming Fungi Provides Insights into the Origins of Lignocellulose Decay Capabilities.</title>
        <authorList>
            <person name="Nagy L.G."/>
            <person name="Riley R."/>
            <person name="Tritt A."/>
            <person name="Adam C."/>
            <person name="Daum C."/>
            <person name="Floudas D."/>
            <person name="Sun H."/>
            <person name="Yadav J.S."/>
            <person name="Pangilinan J."/>
            <person name="Larsson K.H."/>
            <person name="Matsuura K."/>
            <person name="Barry K."/>
            <person name="Labutti K."/>
            <person name="Kuo R."/>
            <person name="Ohm R.A."/>
            <person name="Bhattacharya S.S."/>
            <person name="Shirouzu T."/>
            <person name="Yoshinaga Y."/>
            <person name="Martin F.M."/>
            <person name="Grigoriev I.V."/>
            <person name="Hibbett D.S."/>
        </authorList>
    </citation>
    <scope>NUCLEOTIDE SEQUENCE [LARGE SCALE GENOMIC DNA]</scope>
    <source>
        <strain evidence="2 3">HHB10207 ss-3</strain>
    </source>
</reference>
<dbReference type="Proteomes" id="UP000076798">
    <property type="component" value="Unassembled WGS sequence"/>
</dbReference>
<dbReference type="EMBL" id="KV428067">
    <property type="protein sequence ID" value="KZT38217.1"/>
    <property type="molecule type" value="Genomic_DNA"/>
</dbReference>
<evidence type="ECO:0000313" key="2">
    <source>
        <dbReference type="EMBL" id="KZT38217.1"/>
    </source>
</evidence>
<accession>A0A166D7I6</accession>
<evidence type="ECO:0000256" key="1">
    <source>
        <dbReference type="SAM" id="Phobius"/>
    </source>
</evidence>